<evidence type="ECO:0000313" key="2">
    <source>
        <dbReference type="Proteomes" id="UP000719267"/>
    </source>
</evidence>
<evidence type="ECO:0000313" key="1">
    <source>
        <dbReference type="EMBL" id="MBW2962277.1"/>
    </source>
</evidence>
<name>A0ABS6W341_9FLAO</name>
<comment type="caution">
    <text evidence="1">The sequence shown here is derived from an EMBL/GenBank/DDBJ whole genome shotgun (WGS) entry which is preliminary data.</text>
</comment>
<proteinExistence type="predicted"/>
<accession>A0ABS6W341</accession>
<dbReference type="RefSeq" id="WP_219040562.1">
    <property type="nucleotide sequence ID" value="NZ_JAHWDF010000011.1"/>
</dbReference>
<sequence length="72" mass="8123">MEIKGSIHKALEDFKKAREESEVVDKALKANNNQVQVKVDKDGKLLSYSFTITIPEIESEPPKPEDLPIETI</sequence>
<dbReference type="EMBL" id="JAHWDF010000011">
    <property type="protein sequence ID" value="MBW2962277.1"/>
    <property type="molecule type" value="Genomic_DNA"/>
</dbReference>
<dbReference type="Proteomes" id="UP000719267">
    <property type="component" value="Unassembled WGS sequence"/>
</dbReference>
<protein>
    <submittedName>
        <fullName evidence="1">Uncharacterized protein</fullName>
    </submittedName>
</protein>
<keyword evidence="2" id="KW-1185">Reference proteome</keyword>
<organism evidence="1 2">
    <name type="scientific">Mesonia aestuariivivens</name>
    <dbReference type="NCBI Taxonomy" id="2796128"/>
    <lineage>
        <taxon>Bacteria</taxon>
        <taxon>Pseudomonadati</taxon>
        <taxon>Bacteroidota</taxon>
        <taxon>Flavobacteriia</taxon>
        <taxon>Flavobacteriales</taxon>
        <taxon>Flavobacteriaceae</taxon>
        <taxon>Mesonia</taxon>
    </lineage>
</organism>
<gene>
    <name evidence="1" type="ORF">KW502_10740</name>
</gene>
<reference evidence="1 2" key="1">
    <citation type="submission" date="2021-07" db="EMBL/GenBank/DDBJ databases">
        <title>Mesonia aestuariivivens sp. nov., isolated from a tidal flat.</title>
        <authorList>
            <person name="Kim Y.-O."/>
            <person name="Yoon J.-H."/>
        </authorList>
    </citation>
    <scope>NUCLEOTIDE SEQUENCE [LARGE SCALE GENOMIC DNA]</scope>
    <source>
        <strain evidence="1 2">JHPTF-M18</strain>
    </source>
</reference>